<protein>
    <submittedName>
        <fullName evidence="4">Uncharacterized protein</fullName>
    </submittedName>
</protein>
<reference evidence="4" key="1">
    <citation type="submission" date="2020-02" db="EMBL/GenBank/DDBJ databases">
        <authorList>
            <person name="Scholz U."/>
            <person name="Mascher M."/>
            <person name="Fiebig A."/>
        </authorList>
    </citation>
    <scope>NUCLEOTIDE SEQUENCE</scope>
</reference>
<dbReference type="Pfam" id="PF21053">
    <property type="entry name" value="BFA1_C"/>
    <property type="match status" value="1"/>
</dbReference>
<keyword evidence="5" id="KW-1185">Reference proteome</keyword>
<sequence>MAALAAASVGIPEATSARRKANWERCDGNRRWLLPVAVGVRPARSVSGEQKASSAERGRRWRVGAGGSPSPVAERGGDNGEKGGRTMSIDLLRRFFELNVGKWNGSFYQFDPRGSLLQNVATRLSASSYGEDELISLIQTLYIKQAPSRTFTSEEDDEPEWTEYKIKETNIFTADKYQQIGFFPKEKAFSLRYQTAGMLETVLRAGVLGEDDTGEECPRNLMLPSRRPALVCENCLNSIEKDLRARAFHILDPKGVPEMFLIFLEGRGSGVPDIFSMDSPEGDADRLAPLLGRWEGRSVTKRSGIYGSTIAEAEVVAQLETDGQGRIIQDMTSRTSGSGSLAKVHWTGVVSGHMATFEGGYQMTLLPGGMYVGCPCDVSRSVAEMQAFHLEFCWMESPSRRQRLIRTYDAEGLPVSSTYFLETKV</sequence>
<gene>
    <name evidence="4" type="ORF">SI8410_10014893</name>
</gene>
<evidence type="ECO:0000313" key="4">
    <source>
        <dbReference type="EMBL" id="CAA7404215.1"/>
    </source>
</evidence>
<dbReference type="Proteomes" id="UP000663760">
    <property type="component" value="Chromosome 10"/>
</dbReference>
<accession>A0A7I8L4L3</accession>
<evidence type="ECO:0000259" key="2">
    <source>
        <dbReference type="Pfam" id="PF12204"/>
    </source>
</evidence>
<dbReference type="EMBL" id="LR746273">
    <property type="protein sequence ID" value="CAA7404215.1"/>
    <property type="molecule type" value="Genomic_DNA"/>
</dbReference>
<dbReference type="InterPro" id="IPR022017">
    <property type="entry name" value="BFA1-like_DUF3598"/>
</dbReference>
<dbReference type="AlphaFoldDB" id="A0A7I8L4L3"/>
<organism evidence="4 5">
    <name type="scientific">Spirodela intermedia</name>
    <name type="common">Intermediate duckweed</name>
    <dbReference type="NCBI Taxonomy" id="51605"/>
    <lineage>
        <taxon>Eukaryota</taxon>
        <taxon>Viridiplantae</taxon>
        <taxon>Streptophyta</taxon>
        <taxon>Embryophyta</taxon>
        <taxon>Tracheophyta</taxon>
        <taxon>Spermatophyta</taxon>
        <taxon>Magnoliopsida</taxon>
        <taxon>Liliopsida</taxon>
        <taxon>Araceae</taxon>
        <taxon>Lemnoideae</taxon>
        <taxon>Spirodela</taxon>
    </lineage>
</organism>
<dbReference type="PANTHER" id="PTHR33404">
    <property type="entry name" value="CELL DIVISION TOPOLOGICAL SPECIFICITY FACTOR HOMOLOG, CHLOROPLASTIC"/>
    <property type="match status" value="1"/>
</dbReference>
<dbReference type="PANTHER" id="PTHR33404:SF3">
    <property type="entry name" value="NMDA RECEPTOR SUBUNIT EPSILON-1, PUTATIVE (DUF3598)-RELATED"/>
    <property type="match status" value="1"/>
</dbReference>
<dbReference type="InterPro" id="IPR012674">
    <property type="entry name" value="Calycin"/>
</dbReference>
<evidence type="ECO:0000256" key="1">
    <source>
        <dbReference type="SAM" id="MobiDB-lite"/>
    </source>
</evidence>
<feature type="domain" description="DUF3598" evidence="2">
    <location>
        <begin position="93"/>
        <end position="268"/>
    </location>
</feature>
<dbReference type="FunFam" id="2.40.128.20:FF:000013">
    <property type="entry name" value="OsWRKY4 family protein"/>
    <property type="match status" value="1"/>
</dbReference>
<dbReference type="Gene3D" id="2.40.128.20">
    <property type="match status" value="2"/>
</dbReference>
<feature type="compositionally biased region" description="Basic and acidic residues" evidence="1">
    <location>
        <begin position="75"/>
        <end position="84"/>
    </location>
</feature>
<feature type="domain" description="Biogenesis factor required for ATP synthase 1-like C-terminal" evidence="3">
    <location>
        <begin position="288"/>
        <end position="425"/>
    </location>
</feature>
<feature type="region of interest" description="Disordered" evidence="1">
    <location>
        <begin position="45"/>
        <end position="84"/>
    </location>
</feature>
<dbReference type="OrthoDB" id="1908268at2759"/>
<dbReference type="SUPFAM" id="SSF50814">
    <property type="entry name" value="Lipocalins"/>
    <property type="match status" value="2"/>
</dbReference>
<dbReference type="Pfam" id="PF12204">
    <property type="entry name" value="DUF3598_N"/>
    <property type="match status" value="1"/>
</dbReference>
<dbReference type="FunFam" id="2.40.128.20:FF:000017">
    <property type="entry name" value="OsWRKY4 family protein"/>
    <property type="match status" value="1"/>
</dbReference>
<dbReference type="InterPro" id="IPR048378">
    <property type="entry name" value="BFA1-like_C"/>
</dbReference>
<proteinExistence type="predicted"/>
<evidence type="ECO:0000259" key="3">
    <source>
        <dbReference type="Pfam" id="PF21053"/>
    </source>
</evidence>
<name>A0A7I8L4L3_SPIIN</name>
<evidence type="ECO:0000313" key="5">
    <source>
        <dbReference type="Proteomes" id="UP000663760"/>
    </source>
</evidence>
<dbReference type="GO" id="GO:0010020">
    <property type="term" value="P:chloroplast fission"/>
    <property type="evidence" value="ECO:0007669"/>
    <property type="project" value="TreeGrafter"/>
</dbReference>